<evidence type="ECO:0000256" key="1">
    <source>
        <dbReference type="ARBA" id="ARBA00006484"/>
    </source>
</evidence>
<dbReference type="PANTHER" id="PTHR42760">
    <property type="entry name" value="SHORT-CHAIN DEHYDROGENASES/REDUCTASES FAMILY MEMBER"/>
    <property type="match status" value="1"/>
</dbReference>
<evidence type="ECO:0000313" key="3">
    <source>
        <dbReference type="EMBL" id="KAK5696215.1"/>
    </source>
</evidence>
<dbReference type="SUPFAM" id="SSF51735">
    <property type="entry name" value="NAD(P)-binding Rossmann-fold domains"/>
    <property type="match status" value="1"/>
</dbReference>
<gene>
    <name evidence="3" type="ORF">LTR97_008635</name>
</gene>
<proteinExistence type="inferred from homology"/>
<dbReference type="PANTHER" id="PTHR42760:SF37">
    <property type="entry name" value="CLAVALDEHYDE DEHYDROGENASE"/>
    <property type="match status" value="1"/>
</dbReference>
<accession>A0AAN7W5F4</accession>
<dbReference type="Proteomes" id="UP001310594">
    <property type="component" value="Unassembled WGS sequence"/>
</dbReference>
<protein>
    <recommendedName>
        <fullName evidence="5">NAD(P)-binding protein</fullName>
    </recommendedName>
</protein>
<organism evidence="3 4">
    <name type="scientific">Elasticomyces elasticus</name>
    <dbReference type="NCBI Taxonomy" id="574655"/>
    <lineage>
        <taxon>Eukaryota</taxon>
        <taxon>Fungi</taxon>
        <taxon>Dikarya</taxon>
        <taxon>Ascomycota</taxon>
        <taxon>Pezizomycotina</taxon>
        <taxon>Dothideomycetes</taxon>
        <taxon>Dothideomycetidae</taxon>
        <taxon>Mycosphaerellales</taxon>
        <taxon>Teratosphaeriaceae</taxon>
        <taxon>Elasticomyces</taxon>
    </lineage>
</organism>
<dbReference type="CDD" id="cd05233">
    <property type="entry name" value="SDR_c"/>
    <property type="match status" value="1"/>
</dbReference>
<dbReference type="EMBL" id="JAVRQU010000013">
    <property type="protein sequence ID" value="KAK5696215.1"/>
    <property type="molecule type" value="Genomic_DNA"/>
</dbReference>
<dbReference type="GO" id="GO:0016616">
    <property type="term" value="F:oxidoreductase activity, acting on the CH-OH group of donors, NAD or NADP as acceptor"/>
    <property type="evidence" value="ECO:0007669"/>
    <property type="project" value="TreeGrafter"/>
</dbReference>
<evidence type="ECO:0000256" key="2">
    <source>
        <dbReference type="ARBA" id="ARBA00023002"/>
    </source>
</evidence>
<dbReference type="Gene3D" id="3.40.50.720">
    <property type="entry name" value="NAD(P)-binding Rossmann-like Domain"/>
    <property type="match status" value="1"/>
</dbReference>
<dbReference type="AlphaFoldDB" id="A0AAN7W5F4"/>
<evidence type="ECO:0000313" key="4">
    <source>
        <dbReference type="Proteomes" id="UP001310594"/>
    </source>
</evidence>
<dbReference type="InterPro" id="IPR002347">
    <property type="entry name" value="SDR_fam"/>
</dbReference>
<comment type="similarity">
    <text evidence="1">Belongs to the short-chain dehydrogenases/reductases (SDR) family.</text>
</comment>
<sequence>MGSQGPDPDMFTKPFQLTKTMHCDVYPSVNPKNPELRVEGKLVLITGGAGGIGCAIAKAWSAAGAAGITLVGRNTATLEKAAHSLQSPHLVCRGDVAKEEDDKVTFDRTVAEFGHVDVVISTAANMTMDTMIGDATPTAWFSDLETNLKRMYSLAYHFMRTNGSKGTFINISSLAAALSIFGNSTYAVSKLAGLKPAEALHLEHPNLRVFSIHPGIVEPQGGRGAVTDAFVPFAKDKQALSAGTSLYLQKPEADVLRGGFFSVNWSVDEMLGHGEELKNGELLKLGFVKGQLGADGYLWKKV</sequence>
<comment type="caution">
    <text evidence="3">The sequence shown here is derived from an EMBL/GenBank/DDBJ whole genome shotgun (WGS) entry which is preliminary data.</text>
</comment>
<reference evidence="3" key="1">
    <citation type="submission" date="2023-08" db="EMBL/GenBank/DDBJ databases">
        <title>Black Yeasts Isolated from many extreme environments.</title>
        <authorList>
            <person name="Coleine C."/>
            <person name="Stajich J.E."/>
            <person name="Selbmann L."/>
        </authorList>
    </citation>
    <scope>NUCLEOTIDE SEQUENCE</scope>
    <source>
        <strain evidence="3">CCFEE 5810</strain>
    </source>
</reference>
<keyword evidence="2" id="KW-0560">Oxidoreductase</keyword>
<dbReference type="InterPro" id="IPR036291">
    <property type="entry name" value="NAD(P)-bd_dom_sf"/>
</dbReference>
<dbReference type="Pfam" id="PF00106">
    <property type="entry name" value="adh_short"/>
    <property type="match status" value="1"/>
</dbReference>
<evidence type="ECO:0008006" key="5">
    <source>
        <dbReference type="Google" id="ProtNLM"/>
    </source>
</evidence>
<name>A0AAN7W5F4_9PEZI</name>
<dbReference type="PRINTS" id="PR00081">
    <property type="entry name" value="GDHRDH"/>
</dbReference>